<dbReference type="InterPro" id="IPR011044">
    <property type="entry name" value="Quino_amine_DH_bsu"/>
</dbReference>
<comment type="caution">
    <text evidence="1">The sequence shown here is derived from an EMBL/GenBank/DDBJ whole genome shotgun (WGS) entry which is preliminary data.</text>
</comment>
<name>J9C5E9_9ZZZZ</name>
<reference evidence="1" key="1">
    <citation type="journal article" date="2012" name="PLoS ONE">
        <title>Gene sets for utilization of primary and secondary nutrition supplies in the distal gut of endangered iberian lynx.</title>
        <authorList>
            <person name="Alcaide M."/>
            <person name="Messina E."/>
            <person name="Richter M."/>
            <person name="Bargiela R."/>
            <person name="Peplies J."/>
            <person name="Huws S.A."/>
            <person name="Newbold C.J."/>
            <person name="Golyshin P.N."/>
            <person name="Simon M.A."/>
            <person name="Lopez G."/>
            <person name="Yakimov M.M."/>
            <person name="Ferrer M."/>
        </authorList>
    </citation>
    <scope>NUCLEOTIDE SEQUENCE</scope>
</reference>
<evidence type="ECO:0000313" key="1">
    <source>
        <dbReference type="EMBL" id="EJW95040.1"/>
    </source>
</evidence>
<sequence>MGRNVRTHNYDAHGALVIDLRTGEKVNFYHTEGPLQAIAISDDGQYLGGIEVPAVTPQGKIIGAHRLHIWNRAKEK</sequence>
<gene>
    <name evidence="1" type="ORF">EVA_16853</name>
</gene>
<organism evidence="1">
    <name type="scientific">gut metagenome</name>
    <dbReference type="NCBI Taxonomy" id="749906"/>
    <lineage>
        <taxon>unclassified sequences</taxon>
        <taxon>metagenomes</taxon>
        <taxon>organismal metagenomes</taxon>
    </lineage>
</organism>
<dbReference type="SUPFAM" id="SSF50969">
    <property type="entry name" value="YVTN repeat-like/Quinoprotein amine dehydrogenase"/>
    <property type="match status" value="1"/>
</dbReference>
<dbReference type="EMBL" id="AMCI01006030">
    <property type="protein sequence ID" value="EJW95040.1"/>
    <property type="molecule type" value="Genomic_DNA"/>
</dbReference>
<protein>
    <submittedName>
        <fullName evidence="1">PQQ enzyme repeat domain protein</fullName>
    </submittedName>
</protein>
<proteinExistence type="predicted"/>
<dbReference type="AlphaFoldDB" id="J9C5E9"/>
<accession>J9C5E9</accession>